<dbReference type="OrthoDB" id="7173378at2"/>
<comment type="caution">
    <text evidence="2">The sequence shown here is derived from an EMBL/GenBank/DDBJ whole genome shotgun (WGS) entry which is preliminary data.</text>
</comment>
<feature type="transmembrane region" description="Helical" evidence="1">
    <location>
        <begin position="137"/>
        <end position="159"/>
    </location>
</feature>
<keyword evidence="1" id="KW-1133">Transmembrane helix</keyword>
<keyword evidence="3" id="KW-1185">Reference proteome</keyword>
<feature type="transmembrane region" description="Helical" evidence="1">
    <location>
        <begin position="78"/>
        <end position="99"/>
    </location>
</feature>
<accession>A0A5C4XHR8</accession>
<keyword evidence="1" id="KW-0812">Transmembrane</keyword>
<evidence type="ECO:0000313" key="3">
    <source>
        <dbReference type="Proteomes" id="UP000311605"/>
    </source>
</evidence>
<protein>
    <submittedName>
        <fullName evidence="2">DUF423 domain-containing protein</fullName>
    </submittedName>
</protein>
<organism evidence="2 3">
    <name type="scientific">Aliirhizobium smilacinae</name>
    <dbReference type="NCBI Taxonomy" id="1395944"/>
    <lineage>
        <taxon>Bacteria</taxon>
        <taxon>Pseudomonadati</taxon>
        <taxon>Pseudomonadota</taxon>
        <taxon>Alphaproteobacteria</taxon>
        <taxon>Hyphomicrobiales</taxon>
        <taxon>Rhizobiaceae</taxon>
        <taxon>Aliirhizobium</taxon>
    </lineage>
</organism>
<dbReference type="InterPro" id="IPR006696">
    <property type="entry name" value="DUF423"/>
</dbReference>
<dbReference type="EMBL" id="VDMN01000003">
    <property type="protein sequence ID" value="TNM62828.1"/>
    <property type="molecule type" value="Genomic_DNA"/>
</dbReference>
<sequence length="163" mass="17192">MNGCSASGGRWTRQSKIRNFATSSGRRSNGWVITCRTGNSVLERLEKLRPLLLLFSGLMGLSGVALAAAATHGGDTQFLGNASTMCLAHAPVLLALYIGNRTFRTATLAGLVLGLGTIVFAGDLVSRHFLGERLFPFAAPTGGMLMMLGWLTVAAGAFFSQRA</sequence>
<dbReference type="Proteomes" id="UP000311605">
    <property type="component" value="Unassembled WGS sequence"/>
</dbReference>
<evidence type="ECO:0000313" key="2">
    <source>
        <dbReference type="EMBL" id="TNM62828.1"/>
    </source>
</evidence>
<gene>
    <name evidence="2" type="ORF">FHP24_16545</name>
</gene>
<name>A0A5C4XHR8_9HYPH</name>
<feature type="transmembrane region" description="Helical" evidence="1">
    <location>
        <begin position="51"/>
        <end position="72"/>
    </location>
</feature>
<keyword evidence="1" id="KW-0472">Membrane</keyword>
<feature type="transmembrane region" description="Helical" evidence="1">
    <location>
        <begin position="106"/>
        <end position="125"/>
    </location>
</feature>
<proteinExistence type="predicted"/>
<evidence type="ECO:0000256" key="1">
    <source>
        <dbReference type="SAM" id="Phobius"/>
    </source>
</evidence>
<dbReference type="Pfam" id="PF04241">
    <property type="entry name" value="DUF423"/>
    <property type="match status" value="1"/>
</dbReference>
<dbReference type="AlphaFoldDB" id="A0A5C4XHR8"/>
<reference evidence="2 3" key="1">
    <citation type="submission" date="2019-06" db="EMBL/GenBank/DDBJ databases">
        <title>The draft genome of Rhizobium smilacinae PTYR-5.</title>
        <authorList>
            <person name="Liu L."/>
            <person name="Li L."/>
            <person name="Zhang X."/>
        </authorList>
    </citation>
    <scope>NUCLEOTIDE SEQUENCE [LARGE SCALE GENOMIC DNA]</scope>
    <source>
        <strain evidence="2 3">PTYR-5</strain>
    </source>
</reference>